<dbReference type="Proteomes" id="UP000241803">
    <property type="component" value="Unassembled WGS sequence"/>
</dbReference>
<keyword evidence="2" id="KW-1185">Reference proteome</keyword>
<evidence type="ECO:0000313" key="2">
    <source>
        <dbReference type="Proteomes" id="UP000241803"/>
    </source>
</evidence>
<gene>
    <name evidence="1" type="ORF">C9J47_18105</name>
</gene>
<dbReference type="EMBL" id="PYOC01000007">
    <property type="protein sequence ID" value="PSV45222.1"/>
    <property type="molecule type" value="Genomic_DNA"/>
</dbReference>
<name>A0A2T3L5P4_9GAMM</name>
<accession>A0A2T3L5P4</accession>
<comment type="caution">
    <text evidence="1">The sequence shown here is derived from an EMBL/GenBank/DDBJ whole genome shotgun (WGS) entry which is preliminary data.</text>
</comment>
<dbReference type="AlphaFoldDB" id="A0A2T3L5P4"/>
<protein>
    <submittedName>
        <fullName evidence="1">Uncharacterized protein</fullName>
    </submittedName>
</protein>
<evidence type="ECO:0000313" key="1">
    <source>
        <dbReference type="EMBL" id="PSV45222.1"/>
    </source>
</evidence>
<reference evidence="1 2" key="1">
    <citation type="submission" date="2018-03" db="EMBL/GenBank/DDBJ databases">
        <title>Whole genome sequencing of Histamine producing bacteria.</title>
        <authorList>
            <person name="Butler K."/>
        </authorList>
    </citation>
    <scope>NUCLEOTIDE SEQUENCE [LARGE SCALE GENOMIC DNA]</scope>
    <source>
        <strain evidence="1 2">ATCC 19614</strain>
    </source>
</reference>
<organism evidence="1 2">
    <name type="scientific">Photobacterium indicum</name>
    <dbReference type="NCBI Taxonomy" id="81447"/>
    <lineage>
        <taxon>Bacteria</taxon>
        <taxon>Pseudomonadati</taxon>
        <taxon>Pseudomonadota</taxon>
        <taxon>Gammaproteobacteria</taxon>
        <taxon>Vibrionales</taxon>
        <taxon>Vibrionaceae</taxon>
        <taxon>Photobacterium</taxon>
    </lineage>
</organism>
<sequence>MKYYEETLHLRIRTAKGEVANNSENPVEVKLPRLLSDHNVIDIYHETPYQLTKILTLALFGFAMYQDR</sequence>
<proteinExistence type="predicted"/>
<dbReference type="RefSeq" id="WP_107254748.1">
    <property type="nucleotide sequence ID" value="NZ_PYOC01000007.1"/>
</dbReference>